<evidence type="ECO:0000256" key="3">
    <source>
        <dbReference type="ARBA" id="ARBA00022679"/>
    </source>
</evidence>
<protein>
    <recommendedName>
        <fullName evidence="10">Elongation of very long chain fatty acids protein</fullName>
        <ecNumber evidence="10">2.3.1.199</ecNumber>
    </recommendedName>
    <alternativeName>
        <fullName evidence="10">Very-long-chain 3-oxoacyl-CoA synthase</fullName>
    </alternativeName>
</protein>
<keyword evidence="2 10" id="KW-0444">Lipid biosynthesis</keyword>
<dbReference type="GO" id="GO:0005789">
    <property type="term" value="C:endoplasmic reticulum membrane"/>
    <property type="evidence" value="ECO:0007669"/>
    <property type="project" value="TreeGrafter"/>
</dbReference>
<evidence type="ECO:0000256" key="9">
    <source>
        <dbReference type="ARBA" id="ARBA00023160"/>
    </source>
</evidence>
<sequence length="303" mass="35615">MANVVNSTQSFIYDLYNFYQWSQAMADQRTKGWMLVDSPFPTLVYTMIYFLIVWAGPKLMKNRKPFQLTWALVPYNLAMAALNLYIAVELLCASTKLRYNYLCQPVSKLRHPDEIRIASAVWWYYFSKLLEFCDTFFFILRKKDNQLTFLHVYHHSTMFSLWWIGIKWVPSGSTFLPAMANSFIHVLMYTYYGLSAFGPKVARYLWWKKYLTILQLIQFTTAMIMGINGIRSGCDFPLWMQYTLVIYMISFIVLFGNFYIKAYIEKGSKVFEGNSRSQMHVANGYMNGIEHAMLQNGDCKKLH</sequence>
<dbReference type="GO" id="GO:0030148">
    <property type="term" value="P:sphingolipid biosynthetic process"/>
    <property type="evidence" value="ECO:0007669"/>
    <property type="project" value="TreeGrafter"/>
</dbReference>
<evidence type="ECO:0000256" key="5">
    <source>
        <dbReference type="ARBA" id="ARBA00022832"/>
    </source>
</evidence>
<evidence type="ECO:0000256" key="6">
    <source>
        <dbReference type="ARBA" id="ARBA00022989"/>
    </source>
</evidence>
<dbReference type="GO" id="GO:0019367">
    <property type="term" value="P:fatty acid elongation, saturated fatty acid"/>
    <property type="evidence" value="ECO:0007669"/>
    <property type="project" value="TreeGrafter"/>
</dbReference>
<evidence type="ECO:0000256" key="2">
    <source>
        <dbReference type="ARBA" id="ARBA00022516"/>
    </source>
</evidence>
<dbReference type="InterPro" id="IPR002076">
    <property type="entry name" value="ELO_fam"/>
</dbReference>
<evidence type="ECO:0000256" key="8">
    <source>
        <dbReference type="ARBA" id="ARBA00023136"/>
    </source>
</evidence>
<dbReference type="AlphaFoldDB" id="A0AAN9VG28"/>
<dbReference type="GO" id="GO:0042761">
    <property type="term" value="P:very long-chain fatty acid biosynthetic process"/>
    <property type="evidence" value="ECO:0007669"/>
    <property type="project" value="TreeGrafter"/>
</dbReference>
<keyword evidence="8 10" id="KW-0472">Membrane</keyword>
<evidence type="ECO:0000256" key="4">
    <source>
        <dbReference type="ARBA" id="ARBA00022692"/>
    </source>
</evidence>
<keyword evidence="12" id="KW-1185">Reference proteome</keyword>
<name>A0AAN9VG28_9ORTH</name>
<keyword evidence="7 10" id="KW-0443">Lipid metabolism</keyword>
<keyword evidence="3 10" id="KW-0808">Transferase</keyword>
<evidence type="ECO:0000256" key="7">
    <source>
        <dbReference type="ARBA" id="ARBA00023098"/>
    </source>
</evidence>
<dbReference type="GO" id="GO:0009922">
    <property type="term" value="F:fatty acid elongase activity"/>
    <property type="evidence" value="ECO:0007669"/>
    <property type="project" value="UniProtKB-EC"/>
</dbReference>
<dbReference type="PANTHER" id="PTHR11157:SF12">
    <property type="entry name" value="ELONGATION OF VERY LONG CHAIN FATTY ACIDS PROTEIN 4"/>
    <property type="match status" value="1"/>
</dbReference>
<feature type="transmembrane region" description="Helical" evidence="10">
    <location>
        <begin position="210"/>
        <end position="227"/>
    </location>
</feature>
<gene>
    <name evidence="11" type="ORF">R5R35_004114</name>
</gene>
<dbReference type="InterPro" id="IPR030457">
    <property type="entry name" value="ELO_CS"/>
</dbReference>
<keyword evidence="4 10" id="KW-0812">Transmembrane</keyword>
<proteinExistence type="inferred from homology"/>
<feature type="transmembrane region" description="Helical" evidence="10">
    <location>
        <begin position="68"/>
        <end position="88"/>
    </location>
</feature>
<comment type="caution">
    <text evidence="11">The sequence shown here is derived from an EMBL/GenBank/DDBJ whole genome shotgun (WGS) entry which is preliminary data.</text>
</comment>
<evidence type="ECO:0000256" key="10">
    <source>
        <dbReference type="RuleBase" id="RU361115"/>
    </source>
</evidence>
<feature type="transmembrane region" description="Helical" evidence="10">
    <location>
        <begin position="178"/>
        <end position="198"/>
    </location>
</feature>
<feature type="transmembrane region" description="Helical" evidence="10">
    <location>
        <begin position="147"/>
        <end position="166"/>
    </location>
</feature>
<feature type="transmembrane region" description="Helical" evidence="10">
    <location>
        <begin position="239"/>
        <end position="260"/>
    </location>
</feature>
<dbReference type="PROSITE" id="PS01188">
    <property type="entry name" value="ELO"/>
    <property type="match status" value="1"/>
</dbReference>
<keyword evidence="5 10" id="KW-0276">Fatty acid metabolism</keyword>
<comment type="subcellular location">
    <subcellularLocation>
        <location evidence="1">Membrane</location>
        <topology evidence="1">Multi-pass membrane protein</topology>
    </subcellularLocation>
</comment>
<keyword evidence="6 10" id="KW-1133">Transmembrane helix</keyword>
<comment type="similarity">
    <text evidence="10">Belongs to the ELO family.</text>
</comment>
<evidence type="ECO:0000313" key="12">
    <source>
        <dbReference type="Proteomes" id="UP001378592"/>
    </source>
</evidence>
<dbReference type="PANTHER" id="PTHR11157">
    <property type="entry name" value="FATTY ACID ACYL TRANSFERASE-RELATED"/>
    <property type="match status" value="1"/>
</dbReference>
<dbReference type="GO" id="GO:0034626">
    <property type="term" value="P:fatty acid elongation, polyunsaturated fatty acid"/>
    <property type="evidence" value="ECO:0007669"/>
    <property type="project" value="TreeGrafter"/>
</dbReference>
<comment type="catalytic activity">
    <reaction evidence="10">
        <text>a very-long-chain acyl-CoA + malonyl-CoA + H(+) = a very-long-chain 3-oxoacyl-CoA + CO2 + CoA</text>
        <dbReference type="Rhea" id="RHEA:32727"/>
        <dbReference type="ChEBI" id="CHEBI:15378"/>
        <dbReference type="ChEBI" id="CHEBI:16526"/>
        <dbReference type="ChEBI" id="CHEBI:57287"/>
        <dbReference type="ChEBI" id="CHEBI:57384"/>
        <dbReference type="ChEBI" id="CHEBI:90725"/>
        <dbReference type="ChEBI" id="CHEBI:90736"/>
        <dbReference type="EC" id="2.3.1.199"/>
    </reaction>
</comment>
<evidence type="ECO:0000313" key="11">
    <source>
        <dbReference type="EMBL" id="KAK7864205.1"/>
    </source>
</evidence>
<dbReference type="EC" id="2.3.1.199" evidence="10"/>
<reference evidence="11 12" key="1">
    <citation type="submission" date="2024-03" db="EMBL/GenBank/DDBJ databases">
        <title>The genome assembly and annotation of the cricket Gryllus longicercus Weissman &amp; Gray.</title>
        <authorList>
            <person name="Szrajer S."/>
            <person name="Gray D."/>
            <person name="Ylla G."/>
        </authorList>
    </citation>
    <scope>NUCLEOTIDE SEQUENCE [LARGE SCALE GENOMIC DNA]</scope>
    <source>
        <strain evidence="11">DAG 2021-001</strain>
        <tissue evidence="11">Whole body minus gut</tissue>
    </source>
</reference>
<feature type="transmembrane region" description="Helical" evidence="10">
    <location>
        <begin position="38"/>
        <end position="56"/>
    </location>
</feature>
<dbReference type="EMBL" id="JAZDUA010000209">
    <property type="protein sequence ID" value="KAK7864205.1"/>
    <property type="molecule type" value="Genomic_DNA"/>
</dbReference>
<keyword evidence="9 10" id="KW-0275">Fatty acid biosynthesis</keyword>
<organism evidence="11 12">
    <name type="scientific">Gryllus longicercus</name>
    <dbReference type="NCBI Taxonomy" id="2509291"/>
    <lineage>
        <taxon>Eukaryota</taxon>
        <taxon>Metazoa</taxon>
        <taxon>Ecdysozoa</taxon>
        <taxon>Arthropoda</taxon>
        <taxon>Hexapoda</taxon>
        <taxon>Insecta</taxon>
        <taxon>Pterygota</taxon>
        <taxon>Neoptera</taxon>
        <taxon>Polyneoptera</taxon>
        <taxon>Orthoptera</taxon>
        <taxon>Ensifera</taxon>
        <taxon>Gryllidea</taxon>
        <taxon>Grylloidea</taxon>
        <taxon>Gryllidae</taxon>
        <taxon>Gryllinae</taxon>
        <taxon>Gryllus</taxon>
    </lineage>
</organism>
<accession>A0AAN9VG28</accession>
<dbReference type="Proteomes" id="UP001378592">
    <property type="component" value="Unassembled WGS sequence"/>
</dbReference>
<evidence type="ECO:0000256" key="1">
    <source>
        <dbReference type="ARBA" id="ARBA00004141"/>
    </source>
</evidence>
<dbReference type="GO" id="GO:0034625">
    <property type="term" value="P:fatty acid elongation, monounsaturated fatty acid"/>
    <property type="evidence" value="ECO:0007669"/>
    <property type="project" value="TreeGrafter"/>
</dbReference>
<dbReference type="Pfam" id="PF01151">
    <property type="entry name" value="ELO"/>
    <property type="match status" value="1"/>
</dbReference>